<sequence length="219" mass="23390">MDEREQAERLSTELADWLDGLGLLPHLAEAGLPTVERTAAGQAIWRDRDGMPLTPERLRELETELRGQGEDPAHAVPVGLLQVARRAETRARLLASPTHDHASLAAVRGTSENATRFAVTKAGNERRMLVVPSPEGGGAVLVPAFQLGEDGGVREELLAVLEPLLAAGGDPFAVWAWLTQPAALLGGQVPEQAAADTDEHDLVVTAAIHLGERLRATPR</sequence>
<proteinExistence type="predicted"/>
<accession>A0A9X2IGE1</accession>
<evidence type="ECO:0000313" key="2">
    <source>
        <dbReference type="Proteomes" id="UP001139485"/>
    </source>
</evidence>
<gene>
    <name evidence="1" type="ORF">M8330_21095</name>
</gene>
<organism evidence="1 2">
    <name type="scientific">Nocardioides bruguierae</name>
    <dbReference type="NCBI Taxonomy" id="2945102"/>
    <lineage>
        <taxon>Bacteria</taxon>
        <taxon>Bacillati</taxon>
        <taxon>Actinomycetota</taxon>
        <taxon>Actinomycetes</taxon>
        <taxon>Propionibacteriales</taxon>
        <taxon>Nocardioidaceae</taxon>
        <taxon>Nocardioides</taxon>
    </lineage>
</organism>
<dbReference type="Proteomes" id="UP001139485">
    <property type="component" value="Unassembled WGS sequence"/>
</dbReference>
<keyword evidence="2" id="KW-1185">Reference proteome</keyword>
<dbReference type="AlphaFoldDB" id="A0A9X2IGE1"/>
<dbReference type="RefSeq" id="WP_250828951.1">
    <property type="nucleotide sequence ID" value="NZ_JAMOIL010000049.1"/>
</dbReference>
<dbReference type="EMBL" id="JAMOIL010000049">
    <property type="protein sequence ID" value="MCM0622791.1"/>
    <property type="molecule type" value="Genomic_DNA"/>
</dbReference>
<name>A0A9X2IGE1_9ACTN</name>
<protein>
    <submittedName>
        <fullName evidence="1">Uncharacterized protein</fullName>
    </submittedName>
</protein>
<evidence type="ECO:0000313" key="1">
    <source>
        <dbReference type="EMBL" id="MCM0622791.1"/>
    </source>
</evidence>
<comment type="caution">
    <text evidence="1">The sequence shown here is derived from an EMBL/GenBank/DDBJ whole genome shotgun (WGS) entry which is preliminary data.</text>
</comment>
<reference evidence="1" key="1">
    <citation type="submission" date="2022-05" db="EMBL/GenBank/DDBJ databases">
        <authorList>
            <person name="Tuo L."/>
        </authorList>
    </citation>
    <scope>NUCLEOTIDE SEQUENCE</scope>
    <source>
        <strain evidence="1">BSK12Z-4</strain>
    </source>
</reference>